<gene>
    <name evidence="1" type="ORF">CPELLU_LOCUS8509</name>
</gene>
<dbReference type="AlphaFoldDB" id="A0A9N9GVW2"/>
<dbReference type="EMBL" id="CAJVQA010006074">
    <property type="protein sequence ID" value="CAG8633554.1"/>
    <property type="molecule type" value="Genomic_DNA"/>
</dbReference>
<name>A0A9N9GVW2_9GLOM</name>
<feature type="non-terminal residue" evidence="1">
    <location>
        <position position="1"/>
    </location>
</feature>
<dbReference type="Proteomes" id="UP000789759">
    <property type="component" value="Unassembled WGS sequence"/>
</dbReference>
<comment type="caution">
    <text evidence="1">The sequence shown here is derived from an EMBL/GenBank/DDBJ whole genome shotgun (WGS) entry which is preliminary data.</text>
</comment>
<reference evidence="1" key="1">
    <citation type="submission" date="2021-06" db="EMBL/GenBank/DDBJ databases">
        <authorList>
            <person name="Kallberg Y."/>
            <person name="Tangrot J."/>
            <person name="Rosling A."/>
        </authorList>
    </citation>
    <scope>NUCLEOTIDE SEQUENCE</scope>
    <source>
        <strain evidence="1">FL966</strain>
    </source>
</reference>
<protein>
    <submittedName>
        <fullName evidence="1">24889_t:CDS:1</fullName>
    </submittedName>
</protein>
<evidence type="ECO:0000313" key="2">
    <source>
        <dbReference type="Proteomes" id="UP000789759"/>
    </source>
</evidence>
<keyword evidence="2" id="KW-1185">Reference proteome</keyword>
<proteinExistence type="predicted"/>
<sequence length="183" mass="21748">MDEKKIDCGLCHTKQPYENYVNEKEKQVATCKKCRNKQKRPLEQIRIKETRVRSESAIDYDDIGEFVYSFLVSLEGMNENYESDILEFYMNFDIHLENKESTKYEQLGHQIVQQNDKYPIIGIRNGKIQNIFNFQDTHMDIKKIPIDYNSVETYENDFVLSNDDDKENSDEQVLNHLCNILEE</sequence>
<dbReference type="OrthoDB" id="2482546at2759"/>
<organism evidence="1 2">
    <name type="scientific">Cetraspora pellucida</name>
    <dbReference type="NCBI Taxonomy" id="1433469"/>
    <lineage>
        <taxon>Eukaryota</taxon>
        <taxon>Fungi</taxon>
        <taxon>Fungi incertae sedis</taxon>
        <taxon>Mucoromycota</taxon>
        <taxon>Glomeromycotina</taxon>
        <taxon>Glomeromycetes</taxon>
        <taxon>Diversisporales</taxon>
        <taxon>Gigasporaceae</taxon>
        <taxon>Cetraspora</taxon>
    </lineage>
</organism>
<accession>A0A9N9GVW2</accession>
<evidence type="ECO:0000313" key="1">
    <source>
        <dbReference type="EMBL" id="CAG8633554.1"/>
    </source>
</evidence>